<proteinExistence type="predicted"/>
<dbReference type="PANTHER" id="PTHR31011">
    <property type="entry name" value="PROTEIN STB2-RELATED"/>
    <property type="match status" value="1"/>
</dbReference>
<keyword evidence="5" id="KW-1185">Reference proteome</keyword>
<feature type="region of interest" description="Disordered" evidence="2">
    <location>
        <begin position="334"/>
        <end position="368"/>
    </location>
</feature>
<feature type="domain" description="STB6-like N-terminal" evidence="3">
    <location>
        <begin position="42"/>
        <end position="182"/>
    </location>
</feature>
<feature type="region of interest" description="Disordered" evidence="2">
    <location>
        <begin position="497"/>
        <end position="541"/>
    </location>
</feature>
<evidence type="ECO:0000256" key="1">
    <source>
        <dbReference type="SAM" id="Coils"/>
    </source>
</evidence>
<feature type="coiled-coil region" evidence="1">
    <location>
        <begin position="791"/>
        <end position="833"/>
    </location>
</feature>
<dbReference type="InterPro" id="IPR059025">
    <property type="entry name" value="STB6_N"/>
</dbReference>
<accession>A0A1E4U3E4</accession>
<dbReference type="Proteomes" id="UP000094236">
    <property type="component" value="Unassembled WGS sequence"/>
</dbReference>
<protein>
    <recommendedName>
        <fullName evidence="3">STB6-like N-terminal domain-containing protein</fullName>
    </recommendedName>
</protein>
<dbReference type="GO" id="GO:0070822">
    <property type="term" value="C:Sin3-type complex"/>
    <property type="evidence" value="ECO:0007669"/>
    <property type="project" value="TreeGrafter"/>
</dbReference>
<dbReference type="InterPro" id="IPR038919">
    <property type="entry name" value="STB2/STB2"/>
</dbReference>
<dbReference type="Pfam" id="PF25995">
    <property type="entry name" value="STB6_N"/>
    <property type="match status" value="1"/>
</dbReference>
<sequence length="948" mass="108087">MNNIYSGYMVTPKSSAVHSRKQSSNSSYSQNPSITDGNDFITFVFPDFKSIESIRYEFPYDLISTEEVKLKGFELYLVEQWVSERKLSNVITTYTGSNEDEITALQLTLFTKNETKWPEHLKAFLNELIGLQHCKPKDTPYGILYVTNLSQFPSFLNLIEVEKGDIRDVWDIFTVNLNLKKLNCGGRSVLMLTKPTKSIEDKFNQTFKINPNIDLCYSSRELILILQVFLYYFNLLAANFCDGLFCNKTEEAISKWWELIGTKYYAVKPKTADLFSPMTISAIFSFTLAVRLRLSLVSGSIDVPKDPLDVERFRIAIGQFQKYNMKVSGNSTSVTSSTQFDSSPFNNSSSNNNNNNNSNNNNNNNHSGDNVTYFLDSITIDSLVAITNNKLNNQAFKNDFHKVKKLLKNTVSDISSGRTYLNLSSSAGIHLNDNNSNSNHLSDINALGELKTLDIDKMILYIQGKRLNYLFKGKGEPVNLHQVALSTVIFNEMSRHYDTRHQQSSHIHNTDHLSIPHPSHSNRTNNLSQTSSNDKLSFGKSDASIGNKYSENYISSSTENSDSNSDAKSGKIVAPEFDRLGMPNGNTDQSFGSRSEFAAKEELSYEYLLDNDKNFKRKLNRRSSFPYILKEVNLQLLEHLKNSGNIVELSAKLNKKKTNFELKNLNHSLVLKRSKSFSVLEDSLLTWDYNFSPSIDKLSSDFLSIKLQYLFNLKTGNAAFEKILNNLNSMYNTDSHTVKNGPFNNKNYKLYKNLSAKKIDELYTKLKSKEDVLNLKLKDVDLLNSRLVYEIRLLNGKIKDLKDNLKQLQDFRLKNLIENLNAYENKTLKLNLELHSYNSLRDMLMKTESVNSGLIRLEDDENLEKLKSSLDNKESSDNSNDKKEDNSKNEVGYTKLIYLFILTIIRDVWIIITSGDTPSHLRKAQIDEVKKIGTAVANSDNNEDRPQK</sequence>
<feature type="compositionally biased region" description="Low complexity" evidence="2">
    <location>
        <begin position="346"/>
        <end position="365"/>
    </location>
</feature>
<reference evidence="5" key="1">
    <citation type="submission" date="2016-05" db="EMBL/GenBank/DDBJ databases">
        <title>Comparative genomics of biotechnologically important yeasts.</title>
        <authorList>
            <consortium name="DOE Joint Genome Institute"/>
            <person name="Riley R."/>
            <person name="Haridas S."/>
            <person name="Wolfe K.H."/>
            <person name="Lopes M.R."/>
            <person name="Hittinger C.T."/>
            <person name="Goker M."/>
            <person name="Salamov A."/>
            <person name="Wisecaver J."/>
            <person name="Long T.M."/>
            <person name="Aerts A.L."/>
            <person name="Barry K."/>
            <person name="Choi C."/>
            <person name="Clum A."/>
            <person name="Coughlan A.Y."/>
            <person name="Deshpande S."/>
            <person name="Douglass A.P."/>
            <person name="Hanson S.J."/>
            <person name="Klenk H.-P."/>
            <person name="Labutti K."/>
            <person name="Lapidus A."/>
            <person name="Lindquist E."/>
            <person name="Lipzen A."/>
            <person name="Meier-Kolthoff J.P."/>
            <person name="Ohm R.A."/>
            <person name="Otillar R.P."/>
            <person name="Pangilinan J."/>
            <person name="Peng Y."/>
            <person name="Rokas A."/>
            <person name="Rosa C.A."/>
            <person name="Scheuner C."/>
            <person name="Sibirny A.A."/>
            <person name="Slot J.C."/>
            <person name="Stielow J.B."/>
            <person name="Sun H."/>
            <person name="Kurtzman C.P."/>
            <person name="Blackwell M."/>
            <person name="Grigoriev I.V."/>
            <person name="Jeffries T.W."/>
        </authorList>
    </citation>
    <scope>NUCLEOTIDE SEQUENCE [LARGE SCALE GENOMIC DNA]</scope>
    <source>
        <strain evidence="5">NRRL Y-2460</strain>
    </source>
</reference>
<dbReference type="STRING" id="669874.A0A1E4U3E4"/>
<feature type="region of interest" description="Disordered" evidence="2">
    <location>
        <begin position="868"/>
        <end position="887"/>
    </location>
</feature>
<name>A0A1E4U3E4_PACTA</name>
<evidence type="ECO:0000313" key="5">
    <source>
        <dbReference type="Proteomes" id="UP000094236"/>
    </source>
</evidence>
<gene>
    <name evidence="4" type="ORF">PACTADRAFT_184909</name>
</gene>
<evidence type="ECO:0000313" key="4">
    <source>
        <dbReference type="EMBL" id="ODV98512.1"/>
    </source>
</evidence>
<dbReference type="OrthoDB" id="19806at2759"/>
<evidence type="ECO:0000259" key="3">
    <source>
        <dbReference type="Pfam" id="PF25995"/>
    </source>
</evidence>
<evidence type="ECO:0000256" key="2">
    <source>
        <dbReference type="SAM" id="MobiDB-lite"/>
    </source>
</evidence>
<feature type="compositionally biased region" description="Polar residues" evidence="2">
    <location>
        <begin position="519"/>
        <end position="535"/>
    </location>
</feature>
<dbReference type="AlphaFoldDB" id="A0A1E4U3E4"/>
<organism evidence="4 5">
    <name type="scientific">Pachysolen tannophilus NRRL Y-2460</name>
    <dbReference type="NCBI Taxonomy" id="669874"/>
    <lineage>
        <taxon>Eukaryota</taxon>
        <taxon>Fungi</taxon>
        <taxon>Dikarya</taxon>
        <taxon>Ascomycota</taxon>
        <taxon>Saccharomycotina</taxon>
        <taxon>Pichiomycetes</taxon>
        <taxon>Pachysolenaceae</taxon>
        <taxon>Pachysolen</taxon>
    </lineage>
</organism>
<dbReference type="PANTHER" id="PTHR31011:SF2">
    <property type="entry name" value="PROTEIN STB2-RELATED"/>
    <property type="match status" value="1"/>
</dbReference>
<dbReference type="EMBL" id="KV454011">
    <property type="protein sequence ID" value="ODV98512.1"/>
    <property type="molecule type" value="Genomic_DNA"/>
</dbReference>
<keyword evidence="1" id="KW-0175">Coiled coil</keyword>